<dbReference type="SMART" id="SM00387">
    <property type="entry name" value="HATPase_c"/>
    <property type="match status" value="1"/>
</dbReference>
<dbReference type="PANTHER" id="PTHR43047">
    <property type="entry name" value="TWO-COMPONENT HISTIDINE PROTEIN KINASE"/>
    <property type="match status" value="1"/>
</dbReference>
<keyword evidence="5" id="KW-0418">Kinase</keyword>
<dbReference type="InterPro" id="IPR011006">
    <property type="entry name" value="CheY-like_superfamily"/>
</dbReference>
<gene>
    <name evidence="11" type="ORF">KK488_11705</name>
</gene>
<evidence type="ECO:0000256" key="8">
    <source>
        <dbReference type="SAM" id="Phobius"/>
    </source>
</evidence>
<dbReference type="SUPFAM" id="SSF55874">
    <property type="entry name" value="ATPase domain of HSP90 chaperone/DNA topoisomerase II/histidine kinase"/>
    <property type="match status" value="1"/>
</dbReference>
<evidence type="ECO:0000259" key="10">
    <source>
        <dbReference type="PROSITE" id="PS50110"/>
    </source>
</evidence>
<evidence type="ECO:0000259" key="9">
    <source>
        <dbReference type="PROSITE" id="PS50109"/>
    </source>
</evidence>
<dbReference type="GO" id="GO:0000155">
    <property type="term" value="F:phosphorelay sensor kinase activity"/>
    <property type="evidence" value="ECO:0007669"/>
    <property type="project" value="InterPro"/>
</dbReference>
<dbReference type="RefSeq" id="WP_214623722.1">
    <property type="nucleotide sequence ID" value="NZ_JAHGAW010000007.1"/>
</dbReference>
<dbReference type="FunFam" id="3.30.565.10:FF:000010">
    <property type="entry name" value="Sensor histidine kinase RcsC"/>
    <property type="match status" value="1"/>
</dbReference>
<comment type="catalytic activity">
    <reaction evidence="1">
        <text>ATP + protein L-histidine = ADP + protein N-phospho-L-histidine.</text>
        <dbReference type="EC" id="2.7.13.3"/>
    </reaction>
</comment>
<evidence type="ECO:0000256" key="4">
    <source>
        <dbReference type="ARBA" id="ARBA00022679"/>
    </source>
</evidence>
<feature type="domain" description="Histidine kinase" evidence="9">
    <location>
        <begin position="87"/>
        <end position="303"/>
    </location>
</feature>
<dbReference type="Pfam" id="PF00072">
    <property type="entry name" value="Response_reg"/>
    <property type="match status" value="1"/>
</dbReference>
<dbReference type="PROSITE" id="PS50109">
    <property type="entry name" value="HIS_KIN"/>
    <property type="match status" value="1"/>
</dbReference>
<dbReference type="AlphaFoldDB" id="A0A9X1DCH4"/>
<reference evidence="11" key="1">
    <citation type="submission" date="2021-05" db="EMBL/GenBank/DDBJ databases">
        <title>Genome of Sphingobium sp. strain.</title>
        <authorList>
            <person name="Fan R."/>
        </authorList>
    </citation>
    <scope>NUCLEOTIDE SEQUENCE</scope>
    <source>
        <strain evidence="11">H33</strain>
    </source>
</reference>
<evidence type="ECO:0000313" key="11">
    <source>
        <dbReference type="EMBL" id="MBT2187607.1"/>
    </source>
</evidence>
<dbReference type="CDD" id="cd17546">
    <property type="entry name" value="REC_hyHK_CKI1_RcsC-like"/>
    <property type="match status" value="1"/>
</dbReference>
<dbReference type="Proteomes" id="UP001138757">
    <property type="component" value="Unassembled WGS sequence"/>
</dbReference>
<keyword evidence="6" id="KW-0902">Two-component regulatory system</keyword>
<dbReference type="CDD" id="cd16922">
    <property type="entry name" value="HATPase_EvgS-ArcB-TorS-like"/>
    <property type="match status" value="1"/>
</dbReference>
<dbReference type="InterPro" id="IPR001789">
    <property type="entry name" value="Sig_transdc_resp-reg_receiver"/>
</dbReference>
<dbReference type="SMART" id="SM00448">
    <property type="entry name" value="REC"/>
    <property type="match status" value="1"/>
</dbReference>
<dbReference type="InterPro" id="IPR004358">
    <property type="entry name" value="Sig_transdc_His_kin-like_C"/>
</dbReference>
<feature type="domain" description="Response regulatory" evidence="10">
    <location>
        <begin position="326"/>
        <end position="440"/>
    </location>
</feature>
<name>A0A9X1DCH4_9SPHN</name>
<accession>A0A9X1DCH4</accession>
<sequence length="529" mass="57734">MKRTLAFALAATGLAGLFIILHAATDGYDAILEALAIIDLTALGAVLLFGIRQMHETLTGWDGLAELSRAKQAAEAANLAKSRYLASVSHEIRSPLNAIYGYAQLFERGDGANAQEAARVILRCSEHLTNLVEGLLDISQLEFGVLRVRSEEVRLPTFIDQVVAMMRPAAAAKGLDFIYEPSERVPEYVRLDQSRFRQVLINLLSNAIKFTDSGSVTLRTSYSGQIATFEVRDTGPGIAPEDHERIFERFEQGTQAEGARVKPGAGLGLAIARTIVEILGGRLELESDLGAGACFRITMMLSEIAGKVTTSAPARRAVGYEGRQRSIVLCEDDADQRQWLERLLRTLGFDVHAHPNGEAALAAEHAAPDLAILDISMPGISGWEVAQGLRARGSETLKILMLSANSEELHRPDFPTPGHDRFLVKPVEFAHLVETIGDLLGLTWRWDADAEPGADTAPSAPDCETLDASAREHLVHLKEFLRIGYVRGIEAEIRQLEEAAPHAEALVGRLYDCLDRYDLAGMAKLLKES</sequence>
<dbReference type="EC" id="2.7.13.3" evidence="2"/>
<evidence type="ECO:0000256" key="7">
    <source>
        <dbReference type="PROSITE-ProRule" id="PRU00169"/>
    </source>
</evidence>
<dbReference type="Gene3D" id="3.30.565.10">
    <property type="entry name" value="Histidine kinase-like ATPase, C-terminal domain"/>
    <property type="match status" value="1"/>
</dbReference>
<evidence type="ECO:0000256" key="5">
    <source>
        <dbReference type="ARBA" id="ARBA00022777"/>
    </source>
</evidence>
<dbReference type="Pfam" id="PF02518">
    <property type="entry name" value="HATPase_c"/>
    <property type="match status" value="1"/>
</dbReference>
<dbReference type="SUPFAM" id="SSF52172">
    <property type="entry name" value="CheY-like"/>
    <property type="match status" value="1"/>
</dbReference>
<dbReference type="InterPro" id="IPR003661">
    <property type="entry name" value="HisK_dim/P_dom"/>
</dbReference>
<keyword evidence="3 7" id="KW-0597">Phosphoprotein</keyword>
<organism evidence="11 12">
    <name type="scientific">Sphingobium nicotianae</name>
    <dbReference type="NCBI Taxonomy" id="2782607"/>
    <lineage>
        <taxon>Bacteria</taxon>
        <taxon>Pseudomonadati</taxon>
        <taxon>Pseudomonadota</taxon>
        <taxon>Alphaproteobacteria</taxon>
        <taxon>Sphingomonadales</taxon>
        <taxon>Sphingomonadaceae</taxon>
        <taxon>Sphingobium</taxon>
    </lineage>
</organism>
<keyword evidence="8" id="KW-0812">Transmembrane</keyword>
<feature type="modified residue" description="4-aspartylphosphate" evidence="7">
    <location>
        <position position="374"/>
    </location>
</feature>
<dbReference type="PRINTS" id="PR00344">
    <property type="entry name" value="BCTRLSENSOR"/>
</dbReference>
<keyword evidence="4" id="KW-0808">Transferase</keyword>
<dbReference type="Gene3D" id="1.10.287.130">
    <property type="match status" value="1"/>
</dbReference>
<keyword evidence="8" id="KW-1133">Transmembrane helix</keyword>
<dbReference type="InterPro" id="IPR036890">
    <property type="entry name" value="HATPase_C_sf"/>
</dbReference>
<dbReference type="Pfam" id="PF00512">
    <property type="entry name" value="HisKA"/>
    <property type="match status" value="1"/>
</dbReference>
<evidence type="ECO:0000256" key="1">
    <source>
        <dbReference type="ARBA" id="ARBA00000085"/>
    </source>
</evidence>
<keyword evidence="8" id="KW-0472">Membrane</keyword>
<evidence type="ECO:0000313" key="12">
    <source>
        <dbReference type="Proteomes" id="UP001138757"/>
    </source>
</evidence>
<protein>
    <recommendedName>
        <fullName evidence="2">histidine kinase</fullName>
        <ecNumber evidence="2">2.7.13.3</ecNumber>
    </recommendedName>
</protein>
<dbReference type="EMBL" id="JAHGAW010000007">
    <property type="protein sequence ID" value="MBT2187607.1"/>
    <property type="molecule type" value="Genomic_DNA"/>
</dbReference>
<keyword evidence="12" id="KW-1185">Reference proteome</keyword>
<proteinExistence type="predicted"/>
<dbReference type="Gene3D" id="3.40.50.2300">
    <property type="match status" value="1"/>
</dbReference>
<dbReference type="InterPro" id="IPR003594">
    <property type="entry name" value="HATPase_dom"/>
</dbReference>
<dbReference type="InterPro" id="IPR036097">
    <property type="entry name" value="HisK_dim/P_sf"/>
</dbReference>
<feature type="transmembrane region" description="Helical" evidence="8">
    <location>
        <begin position="33"/>
        <end position="51"/>
    </location>
</feature>
<comment type="caution">
    <text evidence="11">The sequence shown here is derived from an EMBL/GenBank/DDBJ whole genome shotgun (WGS) entry which is preliminary data.</text>
</comment>
<dbReference type="SMART" id="SM00388">
    <property type="entry name" value="HisKA"/>
    <property type="match status" value="1"/>
</dbReference>
<dbReference type="InterPro" id="IPR005467">
    <property type="entry name" value="His_kinase_dom"/>
</dbReference>
<evidence type="ECO:0000256" key="6">
    <source>
        <dbReference type="ARBA" id="ARBA00023012"/>
    </source>
</evidence>
<evidence type="ECO:0000256" key="3">
    <source>
        <dbReference type="ARBA" id="ARBA00022553"/>
    </source>
</evidence>
<dbReference type="SUPFAM" id="SSF47384">
    <property type="entry name" value="Homodimeric domain of signal transducing histidine kinase"/>
    <property type="match status" value="1"/>
</dbReference>
<evidence type="ECO:0000256" key="2">
    <source>
        <dbReference type="ARBA" id="ARBA00012438"/>
    </source>
</evidence>
<dbReference type="PROSITE" id="PS50110">
    <property type="entry name" value="RESPONSE_REGULATORY"/>
    <property type="match status" value="1"/>
</dbReference>
<dbReference type="CDD" id="cd00082">
    <property type="entry name" value="HisKA"/>
    <property type="match status" value="1"/>
</dbReference>